<proteinExistence type="predicted"/>
<organism evidence="1 2">
    <name type="scientific">Gulosibacter faecalis</name>
    <dbReference type="NCBI Taxonomy" id="272240"/>
    <lineage>
        <taxon>Bacteria</taxon>
        <taxon>Bacillati</taxon>
        <taxon>Actinomycetota</taxon>
        <taxon>Actinomycetes</taxon>
        <taxon>Micrococcales</taxon>
        <taxon>Microbacteriaceae</taxon>
        <taxon>Gulosibacter</taxon>
    </lineage>
</organism>
<dbReference type="Proteomes" id="UP001597492">
    <property type="component" value="Unassembled WGS sequence"/>
</dbReference>
<gene>
    <name evidence="1" type="ORF">ACFSW7_12285</name>
</gene>
<dbReference type="EMBL" id="JBHUNE010000009">
    <property type="protein sequence ID" value="MFD2759153.1"/>
    <property type="molecule type" value="Genomic_DNA"/>
</dbReference>
<keyword evidence="2" id="KW-1185">Reference proteome</keyword>
<accession>A0ABW5V0H8</accession>
<evidence type="ECO:0000313" key="1">
    <source>
        <dbReference type="EMBL" id="MFD2759153.1"/>
    </source>
</evidence>
<sequence length="160" mass="18121">MTTYLAARREPALTQPQRLTTTLTHDQPRKPRFGEGALTSRAEAAALELPNPEPLLLNLGRSVFEALAGVREVEQMVRWLAPEVYSKLLARVQHAARGRARNGTPVMRPQIDPIRCIWQSPRPGVVESTVLIDFGTRVRAVAIRLEGYRDRWRAERIHVL</sequence>
<comment type="caution">
    <text evidence="1">The sequence shown here is derived from an EMBL/GenBank/DDBJ whole genome shotgun (WGS) entry which is preliminary data.</text>
</comment>
<protein>
    <submittedName>
        <fullName evidence="1">Rv3235 family protein</fullName>
    </submittedName>
</protein>
<dbReference type="InterPro" id="IPR045596">
    <property type="entry name" value="DUF6459"/>
</dbReference>
<name>A0ABW5V0H8_9MICO</name>
<dbReference type="Pfam" id="PF20060">
    <property type="entry name" value="DUF6459"/>
    <property type="match status" value="1"/>
</dbReference>
<reference evidence="2" key="1">
    <citation type="journal article" date="2019" name="Int. J. Syst. Evol. Microbiol.">
        <title>The Global Catalogue of Microorganisms (GCM) 10K type strain sequencing project: providing services to taxonomists for standard genome sequencing and annotation.</title>
        <authorList>
            <consortium name="The Broad Institute Genomics Platform"/>
            <consortium name="The Broad Institute Genome Sequencing Center for Infectious Disease"/>
            <person name="Wu L."/>
            <person name="Ma J."/>
        </authorList>
    </citation>
    <scope>NUCLEOTIDE SEQUENCE [LARGE SCALE GENOMIC DNA]</scope>
    <source>
        <strain evidence="2">TISTR 1514</strain>
    </source>
</reference>
<evidence type="ECO:0000313" key="2">
    <source>
        <dbReference type="Proteomes" id="UP001597492"/>
    </source>
</evidence>